<feature type="compositionally biased region" description="Low complexity" evidence="17">
    <location>
        <begin position="89"/>
        <end position="98"/>
    </location>
</feature>
<feature type="compositionally biased region" description="Polar residues" evidence="17">
    <location>
        <begin position="609"/>
        <end position="618"/>
    </location>
</feature>
<feature type="compositionally biased region" description="Low complexity" evidence="17">
    <location>
        <begin position="119"/>
        <end position="139"/>
    </location>
</feature>
<keyword evidence="8 16" id="KW-0547">Nucleotide-binding</keyword>
<evidence type="ECO:0000256" key="4">
    <source>
        <dbReference type="ARBA" id="ARBA00022527"/>
    </source>
</evidence>
<evidence type="ECO:0000256" key="2">
    <source>
        <dbReference type="ARBA" id="ARBA00012513"/>
    </source>
</evidence>
<keyword evidence="9 20" id="KW-0418">Kinase</keyword>
<feature type="compositionally biased region" description="Low complexity" evidence="17">
    <location>
        <begin position="1"/>
        <end position="10"/>
    </location>
</feature>
<keyword evidence="10 16" id="KW-0067">ATP-binding</keyword>
<feature type="compositionally biased region" description="Pro residues" evidence="17">
    <location>
        <begin position="99"/>
        <end position="118"/>
    </location>
</feature>
<evidence type="ECO:0000256" key="14">
    <source>
        <dbReference type="ARBA" id="ARBA00047899"/>
    </source>
</evidence>
<evidence type="ECO:0000256" key="13">
    <source>
        <dbReference type="ARBA" id="ARBA00023180"/>
    </source>
</evidence>
<evidence type="ECO:0000256" key="6">
    <source>
        <dbReference type="ARBA" id="ARBA00022679"/>
    </source>
</evidence>
<feature type="domain" description="Protein kinase" evidence="19">
    <location>
        <begin position="284"/>
        <end position="563"/>
    </location>
</feature>
<dbReference type="FunFam" id="3.30.200.20:FF:000207">
    <property type="entry name" value="proline-rich receptor-like protein kinase PERK1"/>
    <property type="match status" value="1"/>
</dbReference>
<dbReference type="Pfam" id="PF07714">
    <property type="entry name" value="PK_Tyr_Ser-Thr"/>
    <property type="match status" value="1"/>
</dbReference>
<dbReference type="Gene3D" id="3.30.200.20">
    <property type="entry name" value="Phosphorylase Kinase, domain 1"/>
    <property type="match status" value="1"/>
</dbReference>
<keyword evidence="13" id="KW-0325">Glycoprotein</keyword>
<evidence type="ECO:0000313" key="21">
    <source>
        <dbReference type="Proteomes" id="UP000516437"/>
    </source>
</evidence>
<feature type="compositionally biased region" description="Low complexity" evidence="17">
    <location>
        <begin position="24"/>
        <end position="39"/>
    </location>
</feature>
<name>A0A6A1WQW7_9ROSI</name>
<evidence type="ECO:0000256" key="3">
    <source>
        <dbReference type="ARBA" id="ARBA00022475"/>
    </source>
</evidence>
<dbReference type="PANTHER" id="PTHR47982">
    <property type="entry name" value="PROLINE-RICH RECEPTOR-LIKE PROTEIN KINASE PERK4"/>
    <property type="match status" value="1"/>
</dbReference>
<keyword evidence="3" id="KW-1003">Cell membrane</keyword>
<comment type="catalytic activity">
    <reaction evidence="14">
        <text>L-threonyl-[protein] + ATP = O-phospho-L-threonyl-[protein] + ADP + H(+)</text>
        <dbReference type="Rhea" id="RHEA:46608"/>
        <dbReference type="Rhea" id="RHEA-COMP:11060"/>
        <dbReference type="Rhea" id="RHEA-COMP:11605"/>
        <dbReference type="ChEBI" id="CHEBI:15378"/>
        <dbReference type="ChEBI" id="CHEBI:30013"/>
        <dbReference type="ChEBI" id="CHEBI:30616"/>
        <dbReference type="ChEBI" id="CHEBI:61977"/>
        <dbReference type="ChEBI" id="CHEBI:456216"/>
        <dbReference type="EC" id="2.7.11.1"/>
    </reaction>
</comment>
<dbReference type="InterPro" id="IPR047117">
    <property type="entry name" value="PERK1-13-like"/>
</dbReference>
<dbReference type="PROSITE" id="PS50011">
    <property type="entry name" value="PROTEIN_KINASE_DOM"/>
    <property type="match status" value="1"/>
</dbReference>
<dbReference type="SMART" id="SM00220">
    <property type="entry name" value="S_TKc"/>
    <property type="match status" value="1"/>
</dbReference>
<evidence type="ECO:0000256" key="8">
    <source>
        <dbReference type="ARBA" id="ARBA00022741"/>
    </source>
</evidence>
<evidence type="ECO:0000256" key="15">
    <source>
        <dbReference type="ARBA" id="ARBA00048679"/>
    </source>
</evidence>
<feature type="transmembrane region" description="Helical" evidence="18">
    <location>
        <begin position="142"/>
        <end position="167"/>
    </location>
</feature>
<feature type="binding site" evidence="16">
    <location>
        <position position="312"/>
    </location>
    <ligand>
        <name>ATP</name>
        <dbReference type="ChEBI" id="CHEBI:30616"/>
    </ligand>
</feature>
<evidence type="ECO:0000313" key="20">
    <source>
        <dbReference type="EMBL" id="KAB1226167.1"/>
    </source>
</evidence>
<keyword evidence="6" id="KW-0808">Transferase</keyword>
<evidence type="ECO:0000256" key="7">
    <source>
        <dbReference type="ARBA" id="ARBA00022692"/>
    </source>
</evidence>
<evidence type="ECO:0000256" key="17">
    <source>
        <dbReference type="SAM" id="MobiDB-lite"/>
    </source>
</evidence>
<evidence type="ECO:0000259" key="19">
    <source>
        <dbReference type="PROSITE" id="PS50011"/>
    </source>
</evidence>
<dbReference type="GO" id="GO:0005524">
    <property type="term" value="F:ATP binding"/>
    <property type="evidence" value="ECO:0007669"/>
    <property type="project" value="UniProtKB-UniRule"/>
</dbReference>
<dbReference type="GO" id="GO:0005886">
    <property type="term" value="C:plasma membrane"/>
    <property type="evidence" value="ECO:0007669"/>
    <property type="project" value="UniProtKB-SubCell"/>
</dbReference>
<feature type="compositionally biased region" description="Pro residues" evidence="17">
    <location>
        <begin position="11"/>
        <end position="23"/>
    </location>
</feature>
<keyword evidence="4" id="KW-0723">Serine/threonine-protein kinase</keyword>
<dbReference type="GO" id="GO:0004674">
    <property type="term" value="F:protein serine/threonine kinase activity"/>
    <property type="evidence" value="ECO:0007669"/>
    <property type="project" value="UniProtKB-KW"/>
</dbReference>
<keyword evidence="11 18" id="KW-1133">Transmembrane helix</keyword>
<comment type="subcellular location">
    <subcellularLocation>
        <location evidence="1">Cell membrane</location>
        <topology evidence="1">Single-pass membrane protein</topology>
    </subcellularLocation>
</comment>
<dbReference type="SUPFAM" id="SSF56112">
    <property type="entry name" value="Protein kinase-like (PK-like)"/>
    <property type="match status" value="1"/>
</dbReference>
<dbReference type="InterPro" id="IPR001245">
    <property type="entry name" value="Ser-Thr/Tyr_kinase_cat_dom"/>
</dbReference>
<keyword evidence="20" id="KW-0675">Receptor</keyword>
<evidence type="ECO:0000256" key="1">
    <source>
        <dbReference type="ARBA" id="ARBA00004162"/>
    </source>
</evidence>
<sequence>MSSSSATAPSPDSPPSRTAPPPSNSSSSSSPTPSPSSKSSPPPETSPPPPPKASPSPPPSQESPPPPPEGSSSPPPSSSNGSPPPPPKNSSSPPSSNYVPPPPPPHSSTKSPPPPPHKVSPSTPSSGSNSTTSSSSGSNDNLPLIIGVSVAVGMFLIALIVICALCARKKKRKHHHMQMHYYGDPSQKGSEYYDNSGHPNWPRKNSQLGDHIVRLSTPTGLAGAPAGVWASPPPPPVISSSGEMSSSFSGPYKPALPPPSPNIALGFNKSTFTYEELAAATEGFSQANLLGQGGFGYVHKGVLPNGQEVAVKSLKVGSGQGEREFQAEVEIISRVHHRHLVSLVGYCIAGAQRMLVYEFVPNKTLEYHLYGKGLPIMDWTTRLRIALGSAKGLAYLHEDCHPRIIHRDIKAANILLDDNFEAMVADFGLAKLSSDNYTHVSTRVMGTFGYLAPEYASSGKLTEKSDVFSYGVMLLELITGRRPVDPSSLMEDSLVDWARPLMTQALDEGQYGELVDPRLENNYNPNEMARMVASAAACIRHSARKRPRMMQIVRALEGDMSLLEDLNEGVKPGQNPVYSSNGSSDYDTSAYNVDLKKFRKMALSSQEFASGEYGSSSNESREMAAGGNQKHFL</sequence>
<dbReference type="OrthoDB" id="4062651at2759"/>
<dbReference type="EC" id="2.7.11.1" evidence="2"/>
<comment type="catalytic activity">
    <reaction evidence="15">
        <text>L-seryl-[protein] + ATP = O-phospho-L-seryl-[protein] + ADP + H(+)</text>
        <dbReference type="Rhea" id="RHEA:17989"/>
        <dbReference type="Rhea" id="RHEA-COMP:9863"/>
        <dbReference type="Rhea" id="RHEA-COMP:11604"/>
        <dbReference type="ChEBI" id="CHEBI:15378"/>
        <dbReference type="ChEBI" id="CHEBI:29999"/>
        <dbReference type="ChEBI" id="CHEBI:30616"/>
        <dbReference type="ChEBI" id="CHEBI:83421"/>
        <dbReference type="ChEBI" id="CHEBI:456216"/>
        <dbReference type="EC" id="2.7.11.1"/>
    </reaction>
</comment>
<organism evidence="20 21">
    <name type="scientific">Morella rubra</name>
    <name type="common">Chinese bayberry</name>
    <dbReference type="NCBI Taxonomy" id="262757"/>
    <lineage>
        <taxon>Eukaryota</taxon>
        <taxon>Viridiplantae</taxon>
        <taxon>Streptophyta</taxon>
        <taxon>Embryophyta</taxon>
        <taxon>Tracheophyta</taxon>
        <taxon>Spermatophyta</taxon>
        <taxon>Magnoliopsida</taxon>
        <taxon>eudicotyledons</taxon>
        <taxon>Gunneridae</taxon>
        <taxon>Pentapetalae</taxon>
        <taxon>rosids</taxon>
        <taxon>fabids</taxon>
        <taxon>Fagales</taxon>
        <taxon>Myricaceae</taxon>
        <taxon>Morella</taxon>
    </lineage>
</organism>
<reference evidence="20 21" key="1">
    <citation type="journal article" date="2019" name="Plant Biotechnol. J.">
        <title>The red bayberry genome and genetic basis of sex determination.</title>
        <authorList>
            <person name="Jia H.M."/>
            <person name="Jia H.J."/>
            <person name="Cai Q.L."/>
            <person name="Wang Y."/>
            <person name="Zhao H.B."/>
            <person name="Yang W.F."/>
            <person name="Wang G.Y."/>
            <person name="Li Y.H."/>
            <person name="Zhan D.L."/>
            <person name="Shen Y.T."/>
            <person name="Niu Q.F."/>
            <person name="Chang L."/>
            <person name="Qiu J."/>
            <person name="Zhao L."/>
            <person name="Xie H.B."/>
            <person name="Fu W.Y."/>
            <person name="Jin J."/>
            <person name="Li X.W."/>
            <person name="Jiao Y."/>
            <person name="Zhou C.C."/>
            <person name="Tu T."/>
            <person name="Chai C.Y."/>
            <person name="Gao J.L."/>
            <person name="Fan L.J."/>
            <person name="van de Weg E."/>
            <person name="Wang J.Y."/>
            <person name="Gao Z.S."/>
        </authorList>
    </citation>
    <scope>NUCLEOTIDE SEQUENCE [LARGE SCALE GENOMIC DNA]</scope>
    <source>
        <tissue evidence="20">Leaves</tissue>
    </source>
</reference>
<feature type="region of interest" description="Disordered" evidence="17">
    <location>
        <begin position="609"/>
        <end position="633"/>
    </location>
</feature>
<evidence type="ECO:0000256" key="5">
    <source>
        <dbReference type="ARBA" id="ARBA00022553"/>
    </source>
</evidence>
<keyword evidence="5" id="KW-0597">Phosphoprotein</keyword>
<dbReference type="InterPro" id="IPR000719">
    <property type="entry name" value="Prot_kinase_dom"/>
</dbReference>
<dbReference type="Gene3D" id="1.10.510.10">
    <property type="entry name" value="Transferase(Phosphotransferase) domain 1"/>
    <property type="match status" value="1"/>
</dbReference>
<comment type="caution">
    <text evidence="20">The sequence shown here is derived from an EMBL/GenBank/DDBJ whole genome shotgun (WGS) entry which is preliminary data.</text>
</comment>
<gene>
    <name evidence="20" type="ORF">CJ030_MR1G027804</name>
</gene>
<dbReference type="AlphaFoldDB" id="A0A6A1WQW7"/>
<dbReference type="Proteomes" id="UP000516437">
    <property type="component" value="Chromosome 1"/>
</dbReference>
<evidence type="ECO:0000256" key="16">
    <source>
        <dbReference type="PROSITE-ProRule" id="PRU10141"/>
    </source>
</evidence>
<accession>A0A6A1WQW7</accession>
<dbReference type="PROSITE" id="PS00107">
    <property type="entry name" value="PROTEIN_KINASE_ATP"/>
    <property type="match status" value="1"/>
</dbReference>
<keyword evidence="21" id="KW-1185">Reference proteome</keyword>
<dbReference type="PROSITE" id="PS00108">
    <property type="entry name" value="PROTEIN_KINASE_ST"/>
    <property type="match status" value="1"/>
</dbReference>
<evidence type="ECO:0000256" key="12">
    <source>
        <dbReference type="ARBA" id="ARBA00023136"/>
    </source>
</evidence>
<keyword evidence="7 18" id="KW-0812">Transmembrane</keyword>
<dbReference type="EMBL" id="RXIC02000019">
    <property type="protein sequence ID" value="KAB1226167.1"/>
    <property type="molecule type" value="Genomic_DNA"/>
</dbReference>
<dbReference type="FunFam" id="1.10.510.10:FF:000239">
    <property type="entry name" value="Proline-rich receptor-like protein kinase PERK1"/>
    <property type="match status" value="1"/>
</dbReference>
<dbReference type="PANTHER" id="PTHR47982:SF6">
    <property type="entry name" value="PROLINE-RICH RECEPTOR-LIKE PROTEIN KINASE PERK4"/>
    <property type="match status" value="1"/>
</dbReference>
<dbReference type="InterPro" id="IPR011009">
    <property type="entry name" value="Kinase-like_dom_sf"/>
</dbReference>
<evidence type="ECO:0000256" key="11">
    <source>
        <dbReference type="ARBA" id="ARBA00022989"/>
    </source>
</evidence>
<dbReference type="InterPro" id="IPR008271">
    <property type="entry name" value="Ser/Thr_kinase_AS"/>
</dbReference>
<proteinExistence type="predicted"/>
<evidence type="ECO:0000256" key="10">
    <source>
        <dbReference type="ARBA" id="ARBA00022840"/>
    </source>
</evidence>
<evidence type="ECO:0000256" key="18">
    <source>
        <dbReference type="SAM" id="Phobius"/>
    </source>
</evidence>
<feature type="compositionally biased region" description="Pro residues" evidence="17">
    <location>
        <begin position="40"/>
        <end position="88"/>
    </location>
</feature>
<evidence type="ECO:0000256" key="9">
    <source>
        <dbReference type="ARBA" id="ARBA00022777"/>
    </source>
</evidence>
<dbReference type="InterPro" id="IPR017441">
    <property type="entry name" value="Protein_kinase_ATP_BS"/>
</dbReference>
<keyword evidence="12 18" id="KW-0472">Membrane</keyword>
<feature type="region of interest" description="Disordered" evidence="17">
    <location>
        <begin position="1"/>
        <end position="140"/>
    </location>
</feature>
<protein>
    <recommendedName>
        <fullName evidence="2">non-specific serine/threonine protein kinase</fullName>
        <ecNumber evidence="2">2.7.11.1</ecNumber>
    </recommendedName>
</protein>